<name>A0A645IWH6_9ZZZZ</name>
<evidence type="ECO:0000313" key="1">
    <source>
        <dbReference type="EMBL" id="MPN55785.1"/>
    </source>
</evidence>
<comment type="caution">
    <text evidence="1">The sequence shown here is derived from an EMBL/GenBank/DDBJ whole genome shotgun (WGS) entry which is preliminary data.</text>
</comment>
<reference evidence="1" key="1">
    <citation type="submission" date="2019-08" db="EMBL/GenBank/DDBJ databases">
        <authorList>
            <person name="Kucharzyk K."/>
            <person name="Murdoch R.W."/>
            <person name="Higgins S."/>
            <person name="Loffler F."/>
        </authorList>
    </citation>
    <scope>NUCLEOTIDE SEQUENCE</scope>
</reference>
<dbReference type="EMBL" id="VSSQ01125391">
    <property type="protein sequence ID" value="MPN55785.1"/>
    <property type="molecule type" value="Genomic_DNA"/>
</dbReference>
<organism evidence="1">
    <name type="scientific">bioreactor metagenome</name>
    <dbReference type="NCBI Taxonomy" id="1076179"/>
    <lineage>
        <taxon>unclassified sequences</taxon>
        <taxon>metagenomes</taxon>
        <taxon>ecological metagenomes</taxon>
    </lineage>
</organism>
<gene>
    <name evidence="1" type="ORF">SDC9_203469</name>
</gene>
<dbReference type="AlphaFoldDB" id="A0A645IWH6"/>
<protein>
    <submittedName>
        <fullName evidence="1">Uncharacterized protein</fullName>
    </submittedName>
</protein>
<sequence>MHNLFAGTVARVRYLDARLNRCGVCGKVFGDDVKSRVGQPVTERELHLFVRKGFKVAVTDIDAFPIVHELRVVQAASRVGKITKIRIGRMVGDAVGDRVRKFSRRIDIAFKQFTHNRKPHFARNAENYRGFNGRVFLKPPHFHDVRGVK</sequence>
<proteinExistence type="predicted"/>
<accession>A0A645IWH6</accession>